<name>A0ABR5A2K2_9BACL</name>
<protein>
    <recommendedName>
        <fullName evidence="1">Helicase XPB/Ssl2 N-terminal domain-containing protein</fullName>
    </recommendedName>
</protein>
<evidence type="ECO:0000259" key="1">
    <source>
        <dbReference type="Pfam" id="PF13625"/>
    </source>
</evidence>
<comment type="caution">
    <text evidence="2">The sequence shown here is derived from an EMBL/GenBank/DDBJ whole genome shotgun (WGS) entry which is preliminary data.</text>
</comment>
<evidence type="ECO:0000313" key="2">
    <source>
        <dbReference type="EMBL" id="KIL35226.1"/>
    </source>
</evidence>
<sequence>MNIEASVRRLPPSIRRLIETEPSVLRRITQGDSLERILRSVDWASSWLQHADDTVVQMLKLIILRFAGIAFEPAALSRAAEEQGIATGAEVRVAAARLRRSGVLFAVRKSWGDRLLYVPTDMVAVWQSLLMPVEGGPLTEQESGEVRVDAYALRLPLALELFTAWHSVYLHPLTVTSKGTLQRPPVARMTANMRVTAEELAFLSLTYPGHEQVPAHAALAIDFGLCCGVLRKEDGAIRVSESGLQSWLTQPICTADARLHELALTRFSSADAGLHMAASAVHSLPPFQWYRAEQIVPICGDRQKIDDWLGLLQSFGWLEKGTCKGQSVFRKNCDLSTPAESEREDSGLFFVQPDGEIVVPPDVCLAHRWLLEQMAERVTIDALFVYRLTRTACEKACHAGYTLEAVTEFLERGSGEPLPESVGGALRDWFAQLGKVKLAQVTLLRTESAEVAERLRQNPELSALLTEQIGDKDFVVDASAVKALAAVLQKIGYPPSEANDRTFIARPDASSVAQGAAEFAAEEGWLYLGHLVTVYEPDQTFPRADDLFPGLSDIPAAWIRQPRAYHVSTRKELIQRAIRWQAPVRVGGNGESHTFIPKAVEEQGAEWSVSGQWKSEHPAASGQRQSVVVQPGDFAEMMILLPPLDEFESI</sequence>
<gene>
    <name evidence="2" type="ORF">SD71_14315</name>
</gene>
<dbReference type="InterPro" id="IPR032830">
    <property type="entry name" value="XPB/Ssl2_N"/>
</dbReference>
<organism evidence="2 3">
    <name type="scientific">Cohnella kolymensis</name>
    <dbReference type="NCBI Taxonomy" id="1590652"/>
    <lineage>
        <taxon>Bacteria</taxon>
        <taxon>Bacillati</taxon>
        <taxon>Bacillota</taxon>
        <taxon>Bacilli</taxon>
        <taxon>Bacillales</taxon>
        <taxon>Paenibacillaceae</taxon>
        <taxon>Cohnella</taxon>
    </lineage>
</organism>
<dbReference type="Pfam" id="PF13625">
    <property type="entry name" value="Helicase_C_3"/>
    <property type="match status" value="1"/>
</dbReference>
<accession>A0ABR5A2K2</accession>
<dbReference type="Proteomes" id="UP000054526">
    <property type="component" value="Unassembled WGS sequence"/>
</dbReference>
<keyword evidence="3" id="KW-1185">Reference proteome</keyword>
<proteinExistence type="predicted"/>
<dbReference type="EMBL" id="JXAL01000023">
    <property type="protein sequence ID" value="KIL35226.1"/>
    <property type="molecule type" value="Genomic_DNA"/>
</dbReference>
<feature type="domain" description="Helicase XPB/Ssl2 N-terminal" evidence="1">
    <location>
        <begin position="350"/>
        <end position="469"/>
    </location>
</feature>
<reference evidence="2 3" key="1">
    <citation type="submission" date="2014-12" db="EMBL/GenBank/DDBJ databases">
        <title>Draft genome sequence of Cohnella kolymensis strain B-2846.</title>
        <authorList>
            <person name="Karlyshev A.V."/>
            <person name="Kudryashova E.B."/>
        </authorList>
    </citation>
    <scope>NUCLEOTIDE SEQUENCE [LARGE SCALE GENOMIC DNA]</scope>
    <source>
        <strain evidence="2 3">VKM B-2846</strain>
    </source>
</reference>
<evidence type="ECO:0000313" key="3">
    <source>
        <dbReference type="Proteomes" id="UP000054526"/>
    </source>
</evidence>
<dbReference type="RefSeq" id="WP_041064492.1">
    <property type="nucleotide sequence ID" value="NZ_JXAL01000023.1"/>
</dbReference>